<organism evidence="3 4">
    <name type="scientific">Colletotrichum musicola</name>
    <dbReference type="NCBI Taxonomy" id="2175873"/>
    <lineage>
        <taxon>Eukaryota</taxon>
        <taxon>Fungi</taxon>
        <taxon>Dikarya</taxon>
        <taxon>Ascomycota</taxon>
        <taxon>Pezizomycotina</taxon>
        <taxon>Sordariomycetes</taxon>
        <taxon>Hypocreomycetidae</taxon>
        <taxon>Glomerellales</taxon>
        <taxon>Glomerellaceae</taxon>
        <taxon>Colletotrichum</taxon>
        <taxon>Colletotrichum orchidearum species complex</taxon>
    </lineage>
</organism>
<reference evidence="3" key="1">
    <citation type="journal article" date="2020" name="Phytopathology">
        <title>Genome Sequence Resources of Colletotrichum truncatum, C. plurivorum, C. musicola, and C. sojae: Four Species Pathogenic to Soybean (Glycine max).</title>
        <authorList>
            <person name="Rogerio F."/>
            <person name="Boufleur T.R."/>
            <person name="Ciampi-Guillardi M."/>
            <person name="Sukno S.A."/>
            <person name="Thon M.R."/>
            <person name="Massola Junior N.S."/>
            <person name="Baroncelli R."/>
        </authorList>
    </citation>
    <scope>NUCLEOTIDE SEQUENCE</scope>
    <source>
        <strain evidence="3">LFN0074</strain>
    </source>
</reference>
<accession>A0A8H6IXW0</accession>
<keyword evidence="4" id="KW-1185">Reference proteome</keyword>
<comment type="caution">
    <text evidence="3">The sequence shown here is derived from an EMBL/GenBank/DDBJ whole genome shotgun (WGS) entry which is preliminary data.</text>
</comment>
<name>A0A8H6IXW0_9PEZI</name>
<feature type="domain" description="NADAR" evidence="2">
    <location>
        <begin position="78"/>
        <end position="156"/>
    </location>
</feature>
<dbReference type="Gene3D" id="1.10.357.40">
    <property type="entry name" value="YbiA-like"/>
    <property type="match status" value="1"/>
</dbReference>
<dbReference type="CDD" id="cd15457">
    <property type="entry name" value="NADAR"/>
    <property type="match status" value="1"/>
</dbReference>
<protein>
    <recommendedName>
        <fullName evidence="2">NADAR domain-containing protein</fullName>
    </recommendedName>
</protein>
<dbReference type="InterPro" id="IPR037238">
    <property type="entry name" value="YbiA-like_sf"/>
</dbReference>
<dbReference type="Proteomes" id="UP000639643">
    <property type="component" value="Unassembled WGS sequence"/>
</dbReference>
<evidence type="ECO:0000259" key="2">
    <source>
        <dbReference type="Pfam" id="PF08719"/>
    </source>
</evidence>
<proteinExistence type="predicted"/>
<sequence length="163" mass="18142">MPSSKASKKQKAKNPPPTAGDAPVFFFMPNEEWGEFCQWHRAVFTISKEEISNLVGHVVDDEDPYGSVTFTCAEQFMIWDMVKSAVVEAGNVAKFGQNPHLARTLLSTGNRQLCEAASKDRVWGIGYTAKHAMAHQDDWGENLLGKALMAARERLRTDEGEAR</sequence>
<evidence type="ECO:0000313" key="3">
    <source>
        <dbReference type="EMBL" id="KAF6802889.1"/>
    </source>
</evidence>
<feature type="region of interest" description="Disordered" evidence="1">
    <location>
        <begin position="1"/>
        <end position="22"/>
    </location>
</feature>
<evidence type="ECO:0000256" key="1">
    <source>
        <dbReference type="SAM" id="MobiDB-lite"/>
    </source>
</evidence>
<dbReference type="Pfam" id="PF08719">
    <property type="entry name" value="NADAR"/>
    <property type="match status" value="1"/>
</dbReference>
<gene>
    <name evidence="3" type="ORF">CMUS01_15232</name>
</gene>
<dbReference type="EMBL" id="WIGM01001235">
    <property type="protein sequence ID" value="KAF6802889.1"/>
    <property type="molecule type" value="Genomic_DNA"/>
</dbReference>
<dbReference type="InterPro" id="IPR012816">
    <property type="entry name" value="NADAR"/>
</dbReference>
<dbReference type="SUPFAM" id="SSF143990">
    <property type="entry name" value="YbiA-like"/>
    <property type="match status" value="1"/>
</dbReference>
<evidence type="ECO:0000313" key="4">
    <source>
        <dbReference type="Proteomes" id="UP000639643"/>
    </source>
</evidence>
<dbReference type="NCBIfam" id="TIGR02464">
    <property type="entry name" value="ribofla_fusion"/>
    <property type="match status" value="1"/>
</dbReference>
<dbReference type="OrthoDB" id="206452at2759"/>
<dbReference type="AlphaFoldDB" id="A0A8H6IXW0"/>
<feature type="compositionally biased region" description="Basic residues" evidence="1">
    <location>
        <begin position="1"/>
        <end position="12"/>
    </location>
</feature>